<gene>
    <name evidence="1" type="ORF">Slin15195_G076100</name>
</gene>
<keyword evidence="2" id="KW-1185">Reference proteome</keyword>
<accession>A0A9Q9AYX9</accession>
<evidence type="ECO:0000313" key="1">
    <source>
        <dbReference type="EMBL" id="USW54291.1"/>
    </source>
</evidence>
<dbReference type="AlphaFoldDB" id="A0A9Q9AYX9"/>
<dbReference type="Gene3D" id="3.10.450.50">
    <property type="match status" value="1"/>
</dbReference>
<protein>
    <submittedName>
        <fullName evidence="1">NTF2-like domain superfamily protein</fullName>
    </submittedName>
</protein>
<dbReference type="InterPro" id="IPR032710">
    <property type="entry name" value="NTF2-like_dom_sf"/>
</dbReference>
<reference evidence="1" key="1">
    <citation type="submission" date="2022-06" db="EMBL/GenBank/DDBJ databases">
        <title>Complete genome sequences of two strains of the flax pathogen Septoria linicola.</title>
        <authorList>
            <person name="Lapalu N."/>
            <person name="Simon A."/>
            <person name="Demenou B."/>
            <person name="Paumier D."/>
            <person name="Guillot M.-P."/>
            <person name="Gout L."/>
            <person name="Valade R."/>
        </authorList>
    </citation>
    <scope>NUCLEOTIDE SEQUENCE</scope>
    <source>
        <strain evidence="1">SE15195</strain>
    </source>
</reference>
<dbReference type="SUPFAM" id="SSF54427">
    <property type="entry name" value="NTF2-like"/>
    <property type="match status" value="1"/>
</dbReference>
<proteinExistence type="predicted"/>
<dbReference type="EMBL" id="CP099423">
    <property type="protein sequence ID" value="USW54291.1"/>
    <property type="molecule type" value="Genomic_DNA"/>
</dbReference>
<sequence length="159" mass="17811">MPGKAGGNTLPDENATTEEDIKLKTIKATIERLSVLEIELMNVRDFDHATPAGREMLSHISTGFRAHHDNVATPMNLDDFMAHWRGMYAEMPDIHLEVTKVSSHVDDERVHATVHLDTVMRGMGPDVAVGAMGELQWKLRKTDAKWMLMSYLGLRGPAY</sequence>
<evidence type="ECO:0000313" key="2">
    <source>
        <dbReference type="Proteomes" id="UP001056384"/>
    </source>
</evidence>
<organism evidence="1 2">
    <name type="scientific">Septoria linicola</name>
    <dbReference type="NCBI Taxonomy" id="215465"/>
    <lineage>
        <taxon>Eukaryota</taxon>
        <taxon>Fungi</taxon>
        <taxon>Dikarya</taxon>
        <taxon>Ascomycota</taxon>
        <taxon>Pezizomycotina</taxon>
        <taxon>Dothideomycetes</taxon>
        <taxon>Dothideomycetidae</taxon>
        <taxon>Mycosphaerellales</taxon>
        <taxon>Mycosphaerellaceae</taxon>
        <taxon>Septoria</taxon>
    </lineage>
</organism>
<dbReference type="Proteomes" id="UP001056384">
    <property type="component" value="Chromosome 6"/>
</dbReference>
<name>A0A9Q9AYX9_9PEZI</name>